<dbReference type="PANTHER" id="PTHR30026">
    <property type="entry name" value="OUTER MEMBRANE PROTEIN TOLC"/>
    <property type="match status" value="1"/>
</dbReference>
<feature type="signal peptide" evidence="8">
    <location>
        <begin position="1"/>
        <end position="21"/>
    </location>
</feature>
<dbReference type="GO" id="GO:1990281">
    <property type="term" value="C:efflux pump complex"/>
    <property type="evidence" value="ECO:0007669"/>
    <property type="project" value="TreeGrafter"/>
</dbReference>
<keyword evidence="5" id="KW-0812">Transmembrane</keyword>
<dbReference type="InterPro" id="IPR003423">
    <property type="entry name" value="OMP_efflux"/>
</dbReference>
<organism evidence="9 10">
    <name type="scientific">Thermoflavifilum thermophilum</name>
    <dbReference type="NCBI Taxonomy" id="1393122"/>
    <lineage>
        <taxon>Bacteria</taxon>
        <taxon>Pseudomonadati</taxon>
        <taxon>Bacteroidota</taxon>
        <taxon>Chitinophagia</taxon>
        <taxon>Chitinophagales</taxon>
        <taxon>Chitinophagaceae</taxon>
        <taxon>Thermoflavifilum</taxon>
    </lineage>
</organism>
<accession>A0A1I7NA85</accession>
<keyword evidence="3" id="KW-0813">Transport</keyword>
<evidence type="ECO:0000313" key="9">
    <source>
        <dbReference type="EMBL" id="SFV31558.1"/>
    </source>
</evidence>
<dbReference type="InterPro" id="IPR051906">
    <property type="entry name" value="TolC-like"/>
</dbReference>
<sequence>MRYLFTGCLMVLLIYSPALFAQETWSLQRCVDYALEHNIQIKQADIQKRLNELILQQSRLSRLPSLNAGINNGFNFGRSIDPTTNQFVNNQLYYLGGSVNMSLNLFSGLQKTHTIQANKYTLAASEQLERKMENDVALNVATAYLQILLNTEQLKATRQQLNLSIAQLENTRKQVIAGALPESNLADIQAQVASDSASLITAENNLTLSILQMKAILNLPSDAPFAVDTQMNVDAIPVMNLDAITPEQIYEQAVGIQPQVLADSLTLLADKKQLAAAKGALYPTVYLSGSLGTNYASTFSQYYVDTIMVPPVQIGTVNINGVDYKVNSLPQTEPVYRSYKSPLGSQLNNNFNQSIGIGVNIPIFNGYTARTNVKRAQLNLLNQQLTAEQNKITLRQDIFQAYADAKGAREQYRATIRALEAARIAYDYATQRYELGLLNAVDYLTSQNNLFKATVNMLTAKYNYIFRVKVLEFYQTLHVQF</sequence>
<evidence type="ECO:0000256" key="1">
    <source>
        <dbReference type="ARBA" id="ARBA00004442"/>
    </source>
</evidence>
<dbReference type="EMBL" id="FPCJ01000001">
    <property type="protein sequence ID" value="SFV31558.1"/>
    <property type="molecule type" value="Genomic_DNA"/>
</dbReference>
<evidence type="ECO:0000256" key="8">
    <source>
        <dbReference type="SAM" id="SignalP"/>
    </source>
</evidence>
<evidence type="ECO:0000313" key="10">
    <source>
        <dbReference type="Proteomes" id="UP000199537"/>
    </source>
</evidence>
<dbReference type="AlphaFoldDB" id="A0A1I7NA85"/>
<dbReference type="Pfam" id="PF02321">
    <property type="entry name" value="OEP"/>
    <property type="match status" value="2"/>
</dbReference>
<dbReference type="GO" id="GO:0015562">
    <property type="term" value="F:efflux transmembrane transporter activity"/>
    <property type="evidence" value="ECO:0007669"/>
    <property type="project" value="InterPro"/>
</dbReference>
<evidence type="ECO:0000256" key="3">
    <source>
        <dbReference type="ARBA" id="ARBA00022448"/>
    </source>
</evidence>
<reference evidence="10" key="1">
    <citation type="submission" date="2016-10" db="EMBL/GenBank/DDBJ databases">
        <authorList>
            <person name="Varghese N."/>
            <person name="Submissions S."/>
        </authorList>
    </citation>
    <scope>NUCLEOTIDE SEQUENCE [LARGE SCALE GENOMIC DNA]</scope>
    <source>
        <strain evidence="10">DSM 14807</strain>
    </source>
</reference>
<evidence type="ECO:0000256" key="7">
    <source>
        <dbReference type="ARBA" id="ARBA00023237"/>
    </source>
</evidence>
<dbReference type="PANTHER" id="PTHR30026:SF20">
    <property type="entry name" value="OUTER MEMBRANE PROTEIN TOLC"/>
    <property type="match status" value="1"/>
</dbReference>
<protein>
    <submittedName>
        <fullName evidence="9">Outer membrane protein</fullName>
    </submittedName>
</protein>
<dbReference type="SUPFAM" id="SSF56954">
    <property type="entry name" value="Outer membrane efflux proteins (OEP)"/>
    <property type="match status" value="1"/>
</dbReference>
<dbReference type="STRING" id="1393122.SAMN05660895_1109"/>
<dbReference type="RefSeq" id="WP_177224117.1">
    <property type="nucleotide sequence ID" value="NZ_FPCJ01000001.1"/>
</dbReference>
<gene>
    <name evidence="9" type="ORF">SAMN05660895_1109</name>
</gene>
<proteinExistence type="inferred from homology"/>
<feature type="chain" id="PRO_5011631050" evidence="8">
    <location>
        <begin position="22"/>
        <end position="481"/>
    </location>
</feature>
<comment type="subcellular location">
    <subcellularLocation>
        <location evidence="1">Cell outer membrane</location>
    </subcellularLocation>
</comment>
<evidence type="ECO:0000256" key="4">
    <source>
        <dbReference type="ARBA" id="ARBA00022452"/>
    </source>
</evidence>
<keyword evidence="4" id="KW-1134">Transmembrane beta strand</keyword>
<evidence type="ECO:0000256" key="5">
    <source>
        <dbReference type="ARBA" id="ARBA00022692"/>
    </source>
</evidence>
<dbReference type="GO" id="GO:0015288">
    <property type="term" value="F:porin activity"/>
    <property type="evidence" value="ECO:0007669"/>
    <property type="project" value="TreeGrafter"/>
</dbReference>
<keyword evidence="6" id="KW-0472">Membrane</keyword>
<name>A0A1I7NA85_9BACT</name>
<keyword evidence="7" id="KW-0998">Cell outer membrane</keyword>
<evidence type="ECO:0000256" key="2">
    <source>
        <dbReference type="ARBA" id="ARBA00007613"/>
    </source>
</evidence>
<evidence type="ECO:0000256" key="6">
    <source>
        <dbReference type="ARBA" id="ARBA00023136"/>
    </source>
</evidence>
<dbReference type="GO" id="GO:0009279">
    <property type="term" value="C:cell outer membrane"/>
    <property type="evidence" value="ECO:0007669"/>
    <property type="project" value="UniProtKB-SubCell"/>
</dbReference>
<dbReference type="Gene3D" id="1.20.1600.10">
    <property type="entry name" value="Outer membrane efflux proteins (OEP)"/>
    <property type="match status" value="1"/>
</dbReference>
<keyword evidence="8" id="KW-0732">Signal</keyword>
<dbReference type="Proteomes" id="UP000199537">
    <property type="component" value="Unassembled WGS sequence"/>
</dbReference>
<keyword evidence="10" id="KW-1185">Reference proteome</keyword>
<comment type="similarity">
    <text evidence="2">Belongs to the outer membrane factor (OMF) (TC 1.B.17) family.</text>
</comment>